<sequence>MALNREIWINTITENFYPDNSFMAKSIDDSAFVNNKTVHIPNAGKPSSVVINRSEKPAKIKEREDNELTYNIDELTTDPIHISNVDTVELSYDKRNSVLSNDRKQLQKAAAQNLLYKWAGSLKTKFFTAGEAREAHTSETASGNRKKITKAVVMKVFVRFNMDDVPADGRFMLLDAAMYADLLDDLTDKELSAFLACADASRGVLGKLYGFEIMQRSQVLRTTANGAAILKWEEDDAATELAAGLAWQQDCVSRALGDVKMFDDMGNPTYYGDIYSFLVRTGGSPRRYDGKGIAAIIESNAA</sequence>
<comment type="caution">
    <text evidence="1">The sequence shown here is derived from an EMBL/GenBank/DDBJ whole genome shotgun (WGS) entry which is preliminary data.</text>
</comment>
<dbReference type="RefSeq" id="WP_118255076.1">
    <property type="nucleotide sequence ID" value="NZ_QRKB01000024.1"/>
</dbReference>
<reference evidence="1 2" key="1">
    <citation type="submission" date="2018-08" db="EMBL/GenBank/DDBJ databases">
        <title>A genome reference for cultivated species of the human gut microbiota.</title>
        <authorList>
            <person name="Zou Y."/>
            <person name="Xue W."/>
            <person name="Luo G."/>
        </authorList>
    </citation>
    <scope>NUCLEOTIDE SEQUENCE [LARGE SCALE GENOMIC DNA]</scope>
    <source>
        <strain evidence="1 2">AM16-54</strain>
    </source>
</reference>
<organism evidence="1 2">
    <name type="scientific">Segatella copri</name>
    <dbReference type="NCBI Taxonomy" id="165179"/>
    <lineage>
        <taxon>Bacteria</taxon>
        <taxon>Pseudomonadati</taxon>
        <taxon>Bacteroidota</taxon>
        <taxon>Bacteroidia</taxon>
        <taxon>Bacteroidales</taxon>
        <taxon>Prevotellaceae</taxon>
        <taxon>Segatella</taxon>
    </lineage>
</organism>
<dbReference type="EMBL" id="QRKB01000024">
    <property type="protein sequence ID" value="RHH81636.1"/>
    <property type="molecule type" value="Genomic_DNA"/>
</dbReference>
<evidence type="ECO:0000313" key="2">
    <source>
        <dbReference type="Proteomes" id="UP000284548"/>
    </source>
</evidence>
<proteinExistence type="predicted"/>
<dbReference type="AlphaFoldDB" id="A0A414Y663"/>
<accession>A0A414Y663</accession>
<protein>
    <submittedName>
        <fullName evidence="1">Uncharacterized protein</fullName>
    </submittedName>
</protein>
<gene>
    <name evidence="1" type="ORF">DW192_09880</name>
</gene>
<dbReference type="Proteomes" id="UP000284548">
    <property type="component" value="Unassembled WGS sequence"/>
</dbReference>
<name>A0A414Y663_9BACT</name>
<evidence type="ECO:0000313" key="1">
    <source>
        <dbReference type="EMBL" id="RHH81636.1"/>
    </source>
</evidence>